<sequence>MSPKKGERRTANDQRKNLDNISMDTNDIIAQLSVMVRDASRHAVMA</sequence>
<keyword evidence="2" id="KW-1185">Reference proteome</keyword>
<reference evidence="2" key="1">
    <citation type="submission" date="2011-03" db="EMBL/GenBank/DDBJ databases">
        <title>Draft genome sequence of Brevundimonas diminuta.</title>
        <authorList>
            <person name="Brown P.J.B."/>
            <person name="Buechlein A."/>
            <person name="Hemmerich C."/>
            <person name="Brun Y.V."/>
        </authorList>
    </citation>
    <scope>NUCLEOTIDE SEQUENCE [LARGE SCALE GENOMIC DNA]</scope>
    <source>
        <strain evidence="2">C19</strain>
    </source>
</reference>
<protein>
    <submittedName>
        <fullName evidence="1">Uncharacterized protein</fullName>
    </submittedName>
</protein>
<gene>
    <name evidence="1" type="ORF">ABI_12190</name>
</gene>
<dbReference type="STRING" id="715226.ABI_12190"/>
<dbReference type="HOGENOM" id="CLU_3179638_0_0_5"/>
<evidence type="ECO:0000313" key="1">
    <source>
        <dbReference type="EMBL" id="EGF92781.1"/>
    </source>
</evidence>
<dbReference type="EMBL" id="GL883077">
    <property type="protein sequence ID" value="EGF92781.1"/>
    <property type="molecule type" value="Genomic_DNA"/>
</dbReference>
<dbReference type="AlphaFoldDB" id="F4QHP4"/>
<organism evidence="1 2">
    <name type="scientific">Asticcacaulis biprosthecium C19</name>
    <dbReference type="NCBI Taxonomy" id="715226"/>
    <lineage>
        <taxon>Bacteria</taxon>
        <taxon>Pseudomonadati</taxon>
        <taxon>Pseudomonadota</taxon>
        <taxon>Alphaproteobacteria</taxon>
        <taxon>Caulobacterales</taxon>
        <taxon>Caulobacteraceae</taxon>
        <taxon>Asticcacaulis</taxon>
    </lineage>
</organism>
<dbReference type="Proteomes" id="UP000006512">
    <property type="component" value="Unassembled WGS sequence"/>
</dbReference>
<proteinExistence type="predicted"/>
<evidence type="ECO:0000313" key="2">
    <source>
        <dbReference type="Proteomes" id="UP000006512"/>
    </source>
</evidence>
<name>F4QHP4_9CAUL</name>
<accession>F4QHP4</accession>